<organism evidence="3 4">
    <name type="scientific">Caenorhabditis briggsae</name>
    <dbReference type="NCBI Taxonomy" id="6238"/>
    <lineage>
        <taxon>Eukaryota</taxon>
        <taxon>Metazoa</taxon>
        <taxon>Ecdysozoa</taxon>
        <taxon>Nematoda</taxon>
        <taxon>Chromadorea</taxon>
        <taxon>Rhabditida</taxon>
        <taxon>Rhabditina</taxon>
        <taxon>Rhabditomorpha</taxon>
        <taxon>Rhabditoidea</taxon>
        <taxon>Rhabditidae</taxon>
        <taxon>Peloderinae</taxon>
        <taxon>Caenorhabditis</taxon>
    </lineage>
</organism>
<dbReference type="STRING" id="6238.A8XWK3"/>
<sequence length="240" mass="27737">MISRSVIPIIIFLALVSVTVGLESKHWQWRLITCKAGDANLQKKDASSCKVSLLETENDPNPRPAPFDPCFEEENAGKPRNYCNIICPGADTAYLIKRIPQNHRSCFGHFTYKIEKRSPNFFIWRDAKNFDVNDVENKACKDDCEAENVREWTEKGTSYVLMEQTANKECFQLFQLCIKYRTCQENCVPEMPVLPYKQAKEIAERVRPPLNPCLDLVTVCNFESMDSYETLRTENPFLYI</sequence>
<feature type="domain" description="DUF7808" evidence="2">
    <location>
        <begin position="26"/>
        <end position="129"/>
    </location>
</feature>
<evidence type="ECO:0000313" key="6">
    <source>
        <dbReference type="WormBase" id="CBG30429"/>
    </source>
</evidence>
<protein>
    <submittedName>
        <fullName evidence="3">Protein CBR-SPE-27</fullName>
    </submittedName>
</protein>
<dbReference type="EMBL" id="HE601481">
    <property type="protein sequence ID" value="CAP37022.2"/>
    <property type="molecule type" value="Genomic_DNA"/>
</dbReference>
<dbReference type="WormBase" id="CBG19841">
    <property type="protein sequence ID" value="CBP19721"/>
    <property type="gene ID" value="WBGene00038993"/>
    <property type="gene designation" value="Cbr-spe-27"/>
</dbReference>
<gene>
    <name evidence="5" type="primary">spe-27</name>
    <name evidence="3" type="synonym">Cbr-spe-27</name>
    <name evidence="5" type="ORF">CBG19841</name>
    <name evidence="6" type="ORF">CBG30429</name>
    <name evidence="3" type="ORF">CBG_19841</name>
</gene>
<evidence type="ECO:0000259" key="2">
    <source>
        <dbReference type="Pfam" id="PF25096"/>
    </source>
</evidence>
<feature type="signal peptide" evidence="1">
    <location>
        <begin position="1"/>
        <end position="21"/>
    </location>
</feature>
<dbReference type="eggNOG" id="KOG2532">
    <property type="taxonomic scope" value="Eukaryota"/>
</dbReference>
<dbReference type="Pfam" id="PF25096">
    <property type="entry name" value="DUF7808"/>
    <property type="match status" value="1"/>
</dbReference>
<dbReference type="Proteomes" id="UP000008549">
    <property type="component" value="Unassembled WGS sequence"/>
</dbReference>
<name>A8XWK3_CAEBR</name>
<dbReference type="InParanoid" id="A8XWK3"/>
<evidence type="ECO:0000313" key="4">
    <source>
        <dbReference type="Proteomes" id="UP000008549"/>
    </source>
</evidence>
<dbReference type="PANTHER" id="PTHR34493:SF7">
    <property type="entry name" value="SECRETED PROTEIN"/>
    <property type="match status" value="1"/>
</dbReference>
<reference evidence="3 4" key="1">
    <citation type="journal article" date="2003" name="PLoS Biol.">
        <title>The genome sequence of Caenorhabditis briggsae: a platform for comparative genomics.</title>
        <authorList>
            <person name="Stein L.D."/>
            <person name="Bao Z."/>
            <person name="Blasiar D."/>
            <person name="Blumenthal T."/>
            <person name="Brent M.R."/>
            <person name="Chen N."/>
            <person name="Chinwalla A."/>
            <person name="Clarke L."/>
            <person name="Clee C."/>
            <person name="Coghlan A."/>
            <person name="Coulson A."/>
            <person name="D'Eustachio P."/>
            <person name="Fitch D.H."/>
            <person name="Fulton L.A."/>
            <person name="Fulton R.E."/>
            <person name="Griffiths-Jones S."/>
            <person name="Harris T.W."/>
            <person name="Hillier L.W."/>
            <person name="Kamath R."/>
            <person name="Kuwabara P.E."/>
            <person name="Mardis E.R."/>
            <person name="Marra M.A."/>
            <person name="Miner T.L."/>
            <person name="Minx P."/>
            <person name="Mullikin J.C."/>
            <person name="Plumb R.W."/>
            <person name="Rogers J."/>
            <person name="Schein J.E."/>
            <person name="Sohrmann M."/>
            <person name="Spieth J."/>
            <person name="Stajich J.E."/>
            <person name="Wei C."/>
            <person name="Willey D."/>
            <person name="Wilson R.K."/>
            <person name="Durbin R."/>
            <person name="Waterston R.H."/>
        </authorList>
    </citation>
    <scope>NUCLEOTIDE SEQUENCE [LARGE SCALE GENOMIC DNA]</scope>
    <source>
        <strain evidence="3 4">AF16</strain>
    </source>
</reference>
<keyword evidence="1" id="KW-0732">Signal</keyword>
<evidence type="ECO:0000313" key="5">
    <source>
        <dbReference type="WormBase" id="CBG19841"/>
    </source>
</evidence>
<accession>A8XWK3</accession>
<dbReference type="FunCoup" id="A8XWK3">
    <property type="interactions" value="152"/>
</dbReference>
<reference evidence="3 4" key="2">
    <citation type="journal article" date="2011" name="PLoS Genet.">
        <title>Caenorhabditis briggsae recombinant inbred line genotypes reveal inter-strain incompatibility and the evolution of recombination.</title>
        <authorList>
            <person name="Ross J.A."/>
            <person name="Koboldt D.C."/>
            <person name="Staisch J.E."/>
            <person name="Chamberlin H.M."/>
            <person name="Gupta B.P."/>
            <person name="Miller R.D."/>
            <person name="Baird S.E."/>
            <person name="Haag E.S."/>
        </authorList>
    </citation>
    <scope>NUCLEOTIDE SEQUENCE [LARGE SCALE GENOMIC DNA]</scope>
    <source>
        <strain evidence="3 4">AF16</strain>
    </source>
</reference>
<keyword evidence="4" id="KW-1185">Reference proteome</keyword>
<dbReference type="InterPro" id="IPR056710">
    <property type="entry name" value="DUF7808"/>
</dbReference>
<dbReference type="PANTHER" id="PTHR34493">
    <property type="entry name" value="PROTEIN CBG13422-RELATED"/>
    <property type="match status" value="1"/>
</dbReference>
<dbReference type="WormBase" id="CBG30429">
    <property type="protein sequence ID" value="CBP19720"/>
    <property type="gene ID" value="WBGene00270581"/>
</dbReference>
<evidence type="ECO:0000313" key="3">
    <source>
        <dbReference type="EMBL" id="CAP37022.2"/>
    </source>
</evidence>
<feature type="chain" id="PRO_5002733972" evidence="1">
    <location>
        <begin position="22"/>
        <end position="240"/>
    </location>
</feature>
<proteinExistence type="predicted"/>
<dbReference type="AlphaFoldDB" id="A8XWK3"/>
<evidence type="ECO:0000256" key="1">
    <source>
        <dbReference type="SAM" id="SignalP"/>
    </source>
</evidence>
<dbReference type="HOGENOM" id="CLU_1157300_0_0_1"/>